<feature type="compositionally biased region" description="Gly residues" evidence="1">
    <location>
        <begin position="89"/>
        <end position="101"/>
    </location>
</feature>
<evidence type="ECO:0008006" key="4">
    <source>
        <dbReference type="Google" id="ProtNLM"/>
    </source>
</evidence>
<evidence type="ECO:0000313" key="3">
    <source>
        <dbReference type="EMBL" id="CAA9583167.1"/>
    </source>
</evidence>
<feature type="region of interest" description="Disordered" evidence="1">
    <location>
        <begin position="62"/>
        <end position="135"/>
    </location>
</feature>
<proteinExistence type="predicted"/>
<evidence type="ECO:0000256" key="1">
    <source>
        <dbReference type="SAM" id="MobiDB-lite"/>
    </source>
</evidence>
<keyword evidence="2" id="KW-0732">Signal</keyword>
<reference evidence="3" key="1">
    <citation type="submission" date="2020-02" db="EMBL/GenBank/DDBJ databases">
        <authorList>
            <person name="Meier V. D."/>
        </authorList>
    </citation>
    <scope>NUCLEOTIDE SEQUENCE</scope>
    <source>
        <strain evidence="3">AVDCRST_MAG19</strain>
    </source>
</reference>
<name>A0A6J4VNJ9_9BACT</name>
<evidence type="ECO:0000256" key="2">
    <source>
        <dbReference type="SAM" id="SignalP"/>
    </source>
</evidence>
<feature type="region of interest" description="Disordered" evidence="1">
    <location>
        <begin position="188"/>
        <end position="208"/>
    </location>
</feature>
<accession>A0A6J4VNJ9</accession>
<sequence length="248" mass="24461">MNRKAPSARLIAIPIVAAGLLVGSSAAGAYQEGTPVVPVETPAPPVVVETAEPGAVVETPIPGAAVETPEPATATQVPPDPESTPMPGGMAGPGPQEGAGGEPPTDEGVTVNAAPAPEPPLDGGETAKPAPRGRVSVRNVRRNVDEIDRAPNPAPVASDQGAPAFPAVVTVDPVVNHEAPDTGVAQAVAEPRTRPSVRPAGSTPRSAVTALPATGAGAPIEHGGIPVAMAASVLALVLAAGRLRRRGA</sequence>
<organism evidence="3">
    <name type="scientific">uncultured Thermomicrobiales bacterium</name>
    <dbReference type="NCBI Taxonomy" id="1645740"/>
    <lineage>
        <taxon>Bacteria</taxon>
        <taxon>Pseudomonadati</taxon>
        <taxon>Thermomicrobiota</taxon>
        <taxon>Thermomicrobia</taxon>
        <taxon>Thermomicrobiales</taxon>
        <taxon>environmental samples</taxon>
    </lineage>
</organism>
<protein>
    <recommendedName>
        <fullName evidence="4">Gram-positive cocci surface proteins LPxTG domain-containing protein</fullName>
    </recommendedName>
</protein>
<gene>
    <name evidence="3" type="ORF">AVDCRST_MAG19-4310</name>
</gene>
<feature type="compositionally biased region" description="Low complexity" evidence="1">
    <location>
        <begin position="62"/>
        <end position="75"/>
    </location>
</feature>
<dbReference type="EMBL" id="CADCWL010000240">
    <property type="protein sequence ID" value="CAA9583167.1"/>
    <property type="molecule type" value="Genomic_DNA"/>
</dbReference>
<feature type="signal peptide" evidence="2">
    <location>
        <begin position="1"/>
        <end position="29"/>
    </location>
</feature>
<dbReference type="AlphaFoldDB" id="A0A6J4VNJ9"/>
<feature type="chain" id="PRO_5026963103" description="Gram-positive cocci surface proteins LPxTG domain-containing protein" evidence="2">
    <location>
        <begin position="30"/>
        <end position="248"/>
    </location>
</feature>